<organism evidence="1 2">
    <name type="scientific">Flavobacterium sufflavum</name>
    <dbReference type="NCBI Taxonomy" id="1921138"/>
    <lineage>
        <taxon>Bacteria</taxon>
        <taxon>Pseudomonadati</taxon>
        <taxon>Bacteroidota</taxon>
        <taxon>Flavobacteriia</taxon>
        <taxon>Flavobacteriales</taxon>
        <taxon>Flavobacteriaceae</taxon>
        <taxon>Flavobacterium</taxon>
    </lineage>
</organism>
<dbReference type="AlphaFoldDB" id="A0A437KWF7"/>
<gene>
    <name evidence="1" type="ORF">EOD40_09640</name>
</gene>
<reference evidence="1 2" key="1">
    <citation type="submission" date="2019-01" db="EMBL/GenBank/DDBJ databases">
        <authorList>
            <person name="Chen W.-M."/>
        </authorList>
    </citation>
    <scope>NUCLEOTIDE SEQUENCE [LARGE SCALE GENOMIC DNA]</scope>
    <source>
        <strain evidence="1 2">BBQ-12</strain>
    </source>
</reference>
<evidence type="ECO:0000313" key="1">
    <source>
        <dbReference type="EMBL" id="RVT76750.1"/>
    </source>
</evidence>
<proteinExistence type="predicted"/>
<dbReference type="RefSeq" id="WP_128194983.1">
    <property type="nucleotide sequence ID" value="NZ_SACJ01000004.1"/>
</dbReference>
<keyword evidence="2" id="KW-1185">Reference proteome</keyword>
<comment type="caution">
    <text evidence="1">The sequence shown here is derived from an EMBL/GenBank/DDBJ whole genome shotgun (WGS) entry which is preliminary data.</text>
</comment>
<dbReference type="OrthoDB" id="982075at2"/>
<evidence type="ECO:0000313" key="2">
    <source>
        <dbReference type="Proteomes" id="UP000285211"/>
    </source>
</evidence>
<dbReference type="EMBL" id="SACJ01000004">
    <property type="protein sequence ID" value="RVT76750.1"/>
    <property type="molecule type" value="Genomic_DNA"/>
</dbReference>
<protein>
    <submittedName>
        <fullName evidence="1">Uncharacterized protein</fullName>
    </submittedName>
</protein>
<accession>A0A437KWF7</accession>
<dbReference type="Proteomes" id="UP000285211">
    <property type="component" value="Unassembled WGS sequence"/>
</dbReference>
<name>A0A437KWF7_9FLAO</name>
<sequence length="93" mass="10707">MTEEFTIIEKEDIASLKFPATDVLEDTGEIKTRISEINRALSLGNLEHSKIKIFFEDNESKKIVNTTVWAVTDKNVILKQGVMIPIHRIYKLF</sequence>